<dbReference type="Proteomes" id="UP001221757">
    <property type="component" value="Unassembled WGS sequence"/>
</dbReference>
<sequence length="125" mass="13781">MSRMLHFPSSLRNTGVGGSNSGVLWRSNSLNAMQQKHQMIEIFLTIEQELPRPGGEPPLYAQHGNRMTDLSAFLSQAELELQIGAAKWNLQIIITNEEIEEALKAGSRRDVGWCRASGTGSSRGD</sequence>
<gene>
    <name evidence="1" type="ORF">B0H17DRAFT_1339141</name>
</gene>
<evidence type="ECO:0000313" key="1">
    <source>
        <dbReference type="EMBL" id="KAJ7643214.1"/>
    </source>
</evidence>
<keyword evidence="2" id="KW-1185">Reference proteome</keyword>
<protein>
    <submittedName>
        <fullName evidence="1">Uncharacterized protein</fullName>
    </submittedName>
</protein>
<comment type="caution">
    <text evidence="1">The sequence shown here is derived from an EMBL/GenBank/DDBJ whole genome shotgun (WGS) entry which is preliminary data.</text>
</comment>
<name>A0AAD7C9P4_MYCRO</name>
<evidence type="ECO:0000313" key="2">
    <source>
        <dbReference type="Proteomes" id="UP001221757"/>
    </source>
</evidence>
<dbReference type="EMBL" id="JARKIE010000408">
    <property type="protein sequence ID" value="KAJ7643214.1"/>
    <property type="molecule type" value="Genomic_DNA"/>
</dbReference>
<dbReference type="AlphaFoldDB" id="A0AAD7C9P4"/>
<reference evidence="1" key="1">
    <citation type="submission" date="2023-03" db="EMBL/GenBank/DDBJ databases">
        <title>Massive genome expansion in bonnet fungi (Mycena s.s.) driven by repeated elements and novel gene families across ecological guilds.</title>
        <authorList>
            <consortium name="Lawrence Berkeley National Laboratory"/>
            <person name="Harder C.B."/>
            <person name="Miyauchi S."/>
            <person name="Viragh M."/>
            <person name="Kuo A."/>
            <person name="Thoen E."/>
            <person name="Andreopoulos B."/>
            <person name="Lu D."/>
            <person name="Skrede I."/>
            <person name="Drula E."/>
            <person name="Henrissat B."/>
            <person name="Morin E."/>
            <person name="Kohler A."/>
            <person name="Barry K."/>
            <person name="LaButti K."/>
            <person name="Morin E."/>
            <person name="Salamov A."/>
            <person name="Lipzen A."/>
            <person name="Mereny Z."/>
            <person name="Hegedus B."/>
            <person name="Baldrian P."/>
            <person name="Stursova M."/>
            <person name="Weitz H."/>
            <person name="Taylor A."/>
            <person name="Grigoriev I.V."/>
            <person name="Nagy L.G."/>
            <person name="Martin F."/>
            <person name="Kauserud H."/>
        </authorList>
    </citation>
    <scope>NUCLEOTIDE SEQUENCE</scope>
    <source>
        <strain evidence="1">CBHHK067</strain>
    </source>
</reference>
<proteinExistence type="predicted"/>
<organism evidence="1 2">
    <name type="scientific">Mycena rosella</name>
    <name type="common">Pink bonnet</name>
    <name type="synonym">Agaricus rosellus</name>
    <dbReference type="NCBI Taxonomy" id="1033263"/>
    <lineage>
        <taxon>Eukaryota</taxon>
        <taxon>Fungi</taxon>
        <taxon>Dikarya</taxon>
        <taxon>Basidiomycota</taxon>
        <taxon>Agaricomycotina</taxon>
        <taxon>Agaricomycetes</taxon>
        <taxon>Agaricomycetidae</taxon>
        <taxon>Agaricales</taxon>
        <taxon>Marasmiineae</taxon>
        <taxon>Mycenaceae</taxon>
        <taxon>Mycena</taxon>
    </lineage>
</organism>
<accession>A0AAD7C9P4</accession>